<dbReference type="Proteomes" id="UP001060919">
    <property type="component" value="Chromosome"/>
</dbReference>
<dbReference type="AlphaFoldDB" id="A0A916DSQ9"/>
<accession>A0A916DSQ9</accession>
<proteinExistence type="predicted"/>
<keyword evidence="2" id="KW-1185">Reference proteome</keyword>
<evidence type="ECO:0000313" key="2">
    <source>
        <dbReference type="Proteomes" id="UP001060919"/>
    </source>
</evidence>
<dbReference type="KEGG" id="aup:AsAng_0019440"/>
<organism evidence="1 2">
    <name type="scientific">Aureispira anguillae</name>
    <dbReference type="NCBI Taxonomy" id="2864201"/>
    <lineage>
        <taxon>Bacteria</taxon>
        <taxon>Pseudomonadati</taxon>
        <taxon>Bacteroidota</taxon>
        <taxon>Saprospiria</taxon>
        <taxon>Saprospirales</taxon>
        <taxon>Saprospiraceae</taxon>
        <taxon>Aureispira</taxon>
    </lineage>
</organism>
<dbReference type="InterPro" id="IPR018490">
    <property type="entry name" value="cNMP-bd_dom_sf"/>
</dbReference>
<name>A0A916DSQ9_9BACT</name>
<gene>
    <name evidence="1" type="ORF">AsAng_0019440</name>
</gene>
<dbReference type="SUPFAM" id="SSF51206">
    <property type="entry name" value="cAMP-binding domain-like"/>
    <property type="match status" value="1"/>
</dbReference>
<dbReference type="InterPro" id="IPR014710">
    <property type="entry name" value="RmlC-like_jellyroll"/>
</dbReference>
<dbReference type="Gene3D" id="2.60.120.10">
    <property type="entry name" value="Jelly Rolls"/>
    <property type="match status" value="1"/>
</dbReference>
<evidence type="ECO:0000313" key="1">
    <source>
        <dbReference type="EMBL" id="BDS11232.1"/>
    </source>
</evidence>
<reference evidence="1" key="1">
    <citation type="submission" date="2022-09" db="EMBL/GenBank/DDBJ databases">
        <title>Aureispira anguillicida sp. nov., isolated from Leptocephalus of Japanese eel Anguilla japonica.</title>
        <authorList>
            <person name="Yuasa K."/>
            <person name="Mekata T."/>
            <person name="Ikunari K."/>
        </authorList>
    </citation>
    <scope>NUCLEOTIDE SEQUENCE</scope>
    <source>
        <strain evidence="1">EL160426</strain>
    </source>
</reference>
<dbReference type="RefSeq" id="WP_264792434.1">
    <property type="nucleotide sequence ID" value="NZ_AP026867.1"/>
</dbReference>
<sequence>MKTIQIKKGHILQFKGDLNSSVYKVHSGLLRSYTIDKKGKEHIFMFAPEGWIIADSAEPDTPCDFFIDALEDATISITGKDFKAISPNITLLAKRIAVLQKRVIMLMSSSAIERYEHFIETYPDITQRVSQKMIASYLGITPEALSKVKGDQVRQKNDKLNS</sequence>
<protein>
    <submittedName>
        <fullName evidence="1">Crp/Fnr family transcriptional regulator</fullName>
    </submittedName>
</protein>
<dbReference type="EMBL" id="AP026867">
    <property type="protein sequence ID" value="BDS11232.1"/>
    <property type="molecule type" value="Genomic_DNA"/>
</dbReference>